<keyword evidence="2" id="KW-1185">Reference proteome</keyword>
<protein>
    <submittedName>
        <fullName evidence="1">Uncharacterized protein</fullName>
    </submittedName>
</protein>
<sequence>MASKILSSRPVVSLPFNALNNSKRRRVAVGHYTNTFNNAKIIATIYRHYLNNSINHDNNGNTSSNADNSVSHTDSIDKNVMKNNIGTALVISLVRNIESVYSTQGLSNGVIKGTTSVHNPQKAGISWHNSNVFLPTHTKLVKFLKGCVLRFKVSYTDLDKISLNILKFLKEHSKVFVEKLHSNIYKLVLGLVFTVLGSRIDKKLIGVNNPFLPGGVEELQTIANIITSASSSFWFFTTKLSTANANTSSFSIVDKKVVDRNMNHRHYVS</sequence>
<dbReference type="AlphaFoldDB" id="A0A1E5R7U1"/>
<reference evidence="2" key="1">
    <citation type="journal article" date="2016" name="Genome Announc.">
        <title>Genome sequences of three species of Hanseniaspora isolated from spontaneous wine fermentations.</title>
        <authorList>
            <person name="Sternes P.R."/>
            <person name="Lee D."/>
            <person name="Kutyna D.R."/>
            <person name="Borneman A.R."/>
        </authorList>
    </citation>
    <scope>NUCLEOTIDE SEQUENCE [LARGE SCALE GENOMIC DNA]</scope>
    <source>
        <strain evidence="2">AWRI3579</strain>
    </source>
</reference>
<proteinExistence type="predicted"/>
<name>A0A1E5R7U1_9ASCO</name>
<dbReference type="Proteomes" id="UP000095728">
    <property type="component" value="Unassembled WGS sequence"/>
</dbReference>
<evidence type="ECO:0000313" key="1">
    <source>
        <dbReference type="EMBL" id="OEJ82964.1"/>
    </source>
</evidence>
<gene>
    <name evidence="1" type="ORF">AWRI3579_g3240</name>
</gene>
<accession>A0A1E5R7U1</accession>
<organism evidence="1 2">
    <name type="scientific">Hanseniaspora osmophila</name>
    <dbReference type="NCBI Taxonomy" id="56408"/>
    <lineage>
        <taxon>Eukaryota</taxon>
        <taxon>Fungi</taxon>
        <taxon>Dikarya</taxon>
        <taxon>Ascomycota</taxon>
        <taxon>Saccharomycotina</taxon>
        <taxon>Saccharomycetes</taxon>
        <taxon>Saccharomycodales</taxon>
        <taxon>Saccharomycodaceae</taxon>
        <taxon>Hanseniaspora</taxon>
    </lineage>
</organism>
<dbReference type="InParanoid" id="A0A1E5R7U1"/>
<dbReference type="EMBL" id="LPNM01000009">
    <property type="protein sequence ID" value="OEJ82964.1"/>
    <property type="molecule type" value="Genomic_DNA"/>
</dbReference>
<comment type="caution">
    <text evidence="1">The sequence shown here is derived from an EMBL/GenBank/DDBJ whole genome shotgun (WGS) entry which is preliminary data.</text>
</comment>
<evidence type="ECO:0000313" key="2">
    <source>
        <dbReference type="Proteomes" id="UP000095728"/>
    </source>
</evidence>